<dbReference type="Pfam" id="PF00359">
    <property type="entry name" value="PTS_EIIA_2"/>
    <property type="match status" value="1"/>
</dbReference>
<protein>
    <submittedName>
        <fullName evidence="7">PTS sugar transporter subunit IIA</fullName>
    </submittedName>
</protein>
<dbReference type="KEGG" id="stab:STABA_v1c09240"/>
<dbReference type="Gene3D" id="3.40.930.10">
    <property type="entry name" value="Mannitol-specific EII, Chain A"/>
    <property type="match status" value="1"/>
</dbReference>
<dbReference type="InterPro" id="IPR002178">
    <property type="entry name" value="PTS_EIIA_type-2_dom"/>
</dbReference>
<dbReference type="AlphaFoldDB" id="A0A6I6C5V3"/>
<reference evidence="7 8" key="1">
    <citation type="submission" date="2019-11" db="EMBL/GenBank/DDBJ databases">
        <title>Complete genome sequence of Spiroplasma tabanidicola TAUS-1 (DSM 22603).</title>
        <authorList>
            <person name="Huang C.-T."/>
            <person name="Lin Y.-C."/>
            <person name="Kuo C.-H."/>
        </authorList>
    </citation>
    <scope>NUCLEOTIDE SEQUENCE [LARGE SCALE GENOMIC DNA]</scope>
    <source>
        <strain evidence="7 8">TAUS-1</strain>
    </source>
</reference>
<evidence type="ECO:0000313" key="7">
    <source>
        <dbReference type="EMBL" id="QGS52277.1"/>
    </source>
</evidence>
<dbReference type="InterPro" id="IPR004715">
    <property type="entry name" value="PTS_IIA_fruc"/>
</dbReference>
<feature type="domain" description="PTS EIIA type-2" evidence="6">
    <location>
        <begin position="5"/>
        <end position="150"/>
    </location>
</feature>
<keyword evidence="3 7" id="KW-0762">Sugar transport</keyword>
<dbReference type="PANTHER" id="PTHR47738">
    <property type="entry name" value="PTS SYSTEM FRUCTOSE-LIKE EIIA COMPONENT-RELATED"/>
    <property type="match status" value="1"/>
</dbReference>
<keyword evidence="2" id="KW-0597">Phosphoprotein</keyword>
<dbReference type="InterPro" id="IPR016152">
    <property type="entry name" value="PTrfase/Anion_transptr"/>
</dbReference>
<evidence type="ECO:0000256" key="4">
    <source>
        <dbReference type="ARBA" id="ARBA00022679"/>
    </source>
</evidence>
<dbReference type="Proteomes" id="UP000424468">
    <property type="component" value="Chromosome"/>
</dbReference>
<gene>
    <name evidence="7" type="ORF">STABA_v1c09240</name>
</gene>
<keyword evidence="8" id="KW-1185">Reference proteome</keyword>
<evidence type="ECO:0000256" key="5">
    <source>
        <dbReference type="ARBA" id="ARBA00022683"/>
    </source>
</evidence>
<proteinExistence type="predicted"/>
<dbReference type="GO" id="GO:0008982">
    <property type="term" value="F:protein-N(PI)-phosphohistidine-sugar phosphotransferase activity"/>
    <property type="evidence" value="ECO:0007669"/>
    <property type="project" value="InterPro"/>
</dbReference>
<sequence>MINKEIFNEDSIVIDENLNNKEEVFAFISNYFVNNKYADNYKEIYQGFFIREKEGSTAFTDGIGIPHSKTATIKRPGIFILKNNIGIEWDSLDDKPTFFFIALAIPEKDAEVDHLKMLSSIARKLVDETFKKNLINSKNKEEVFELISKVEIC</sequence>
<dbReference type="RefSeq" id="WP_170264709.1">
    <property type="nucleotide sequence ID" value="NZ_CP046276.1"/>
</dbReference>
<dbReference type="GO" id="GO:0009401">
    <property type="term" value="P:phosphoenolpyruvate-dependent sugar phosphotransferase system"/>
    <property type="evidence" value="ECO:0007669"/>
    <property type="project" value="UniProtKB-KW"/>
</dbReference>
<keyword evidence="4" id="KW-0808">Transferase</keyword>
<accession>A0A6I6C5V3</accession>
<dbReference type="GO" id="GO:0030295">
    <property type="term" value="F:protein kinase activator activity"/>
    <property type="evidence" value="ECO:0007669"/>
    <property type="project" value="TreeGrafter"/>
</dbReference>
<dbReference type="PANTHER" id="PTHR47738:SF1">
    <property type="entry name" value="NITROGEN REGULATORY PROTEIN"/>
    <property type="match status" value="1"/>
</dbReference>
<dbReference type="SUPFAM" id="SSF55804">
    <property type="entry name" value="Phoshotransferase/anion transport protein"/>
    <property type="match status" value="1"/>
</dbReference>
<organism evidence="7 8">
    <name type="scientific">Spiroplasma tabanidicola</name>
    <dbReference type="NCBI Taxonomy" id="324079"/>
    <lineage>
        <taxon>Bacteria</taxon>
        <taxon>Bacillati</taxon>
        <taxon>Mycoplasmatota</taxon>
        <taxon>Mollicutes</taxon>
        <taxon>Entomoplasmatales</taxon>
        <taxon>Spiroplasmataceae</taxon>
        <taxon>Spiroplasma</taxon>
    </lineage>
</organism>
<dbReference type="PROSITE" id="PS51094">
    <property type="entry name" value="PTS_EIIA_TYPE_2"/>
    <property type="match status" value="1"/>
</dbReference>
<keyword evidence="1" id="KW-0813">Transport</keyword>
<dbReference type="EMBL" id="CP046276">
    <property type="protein sequence ID" value="QGS52277.1"/>
    <property type="molecule type" value="Genomic_DNA"/>
</dbReference>
<evidence type="ECO:0000256" key="1">
    <source>
        <dbReference type="ARBA" id="ARBA00022448"/>
    </source>
</evidence>
<keyword evidence="5" id="KW-0598">Phosphotransferase system</keyword>
<evidence type="ECO:0000256" key="2">
    <source>
        <dbReference type="ARBA" id="ARBA00022553"/>
    </source>
</evidence>
<dbReference type="GO" id="GO:0016020">
    <property type="term" value="C:membrane"/>
    <property type="evidence" value="ECO:0007669"/>
    <property type="project" value="InterPro"/>
</dbReference>
<dbReference type="CDD" id="cd00211">
    <property type="entry name" value="PTS_IIA_fru"/>
    <property type="match status" value="1"/>
</dbReference>
<evidence type="ECO:0000256" key="3">
    <source>
        <dbReference type="ARBA" id="ARBA00022597"/>
    </source>
</evidence>
<dbReference type="InterPro" id="IPR051541">
    <property type="entry name" value="PTS_SugarTrans_NitroReg"/>
</dbReference>
<dbReference type="NCBIfam" id="TIGR00848">
    <property type="entry name" value="fruA"/>
    <property type="match status" value="1"/>
</dbReference>
<evidence type="ECO:0000313" key="8">
    <source>
        <dbReference type="Proteomes" id="UP000424468"/>
    </source>
</evidence>
<evidence type="ECO:0000259" key="6">
    <source>
        <dbReference type="PROSITE" id="PS51094"/>
    </source>
</evidence>
<name>A0A6I6C5V3_9MOLU</name>